<comment type="caution">
    <text evidence="1">The sequence shown here is derived from an EMBL/GenBank/DDBJ whole genome shotgun (WGS) entry which is preliminary data.</text>
</comment>
<protein>
    <submittedName>
        <fullName evidence="1">Uncharacterized protein</fullName>
    </submittedName>
</protein>
<proteinExistence type="predicted"/>
<organism evidence="1 2">
    <name type="scientific">Stieleria varia</name>
    <dbReference type="NCBI Taxonomy" id="2528005"/>
    <lineage>
        <taxon>Bacteria</taxon>
        <taxon>Pseudomonadati</taxon>
        <taxon>Planctomycetota</taxon>
        <taxon>Planctomycetia</taxon>
        <taxon>Pirellulales</taxon>
        <taxon>Pirellulaceae</taxon>
        <taxon>Stieleria</taxon>
    </lineage>
</organism>
<dbReference type="Proteomes" id="UP000320176">
    <property type="component" value="Unassembled WGS sequence"/>
</dbReference>
<dbReference type="EMBL" id="SJPN01000006">
    <property type="protein sequence ID" value="TWT98382.1"/>
    <property type="molecule type" value="Genomic_DNA"/>
</dbReference>
<sequence>MGRFQLDNQTAVLADVGRSTRLVIKSSVEVGTDPSARFPHGQVHWVPVAWSDSGSDRRSV</sequence>
<dbReference type="AlphaFoldDB" id="A0A5C6AEB1"/>
<accession>A0A5C6AEB1</accession>
<name>A0A5C6AEB1_9BACT</name>
<gene>
    <name evidence="1" type="ORF">Pla52n_48950</name>
</gene>
<evidence type="ECO:0000313" key="1">
    <source>
        <dbReference type="EMBL" id="TWT98382.1"/>
    </source>
</evidence>
<evidence type="ECO:0000313" key="2">
    <source>
        <dbReference type="Proteomes" id="UP000320176"/>
    </source>
</evidence>
<reference evidence="1 2" key="1">
    <citation type="submission" date="2019-02" db="EMBL/GenBank/DDBJ databases">
        <title>Deep-cultivation of Planctomycetes and their phenomic and genomic characterization uncovers novel biology.</title>
        <authorList>
            <person name="Wiegand S."/>
            <person name="Jogler M."/>
            <person name="Boedeker C."/>
            <person name="Pinto D."/>
            <person name="Vollmers J."/>
            <person name="Rivas-Marin E."/>
            <person name="Kohn T."/>
            <person name="Peeters S.H."/>
            <person name="Heuer A."/>
            <person name="Rast P."/>
            <person name="Oberbeckmann S."/>
            <person name="Bunk B."/>
            <person name="Jeske O."/>
            <person name="Meyerdierks A."/>
            <person name="Storesund J.E."/>
            <person name="Kallscheuer N."/>
            <person name="Luecker S."/>
            <person name="Lage O.M."/>
            <person name="Pohl T."/>
            <person name="Merkel B.J."/>
            <person name="Hornburger P."/>
            <person name="Mueller R.-W."/>
            <person name="Bruemmer F."/>
            <person name="Labrenz M."/>
            <person name="Spormann A.M."/>
            <person name="Op Den Camp H."/>
            <person name="Overmann J."/>
            <person name="Amann R."/>
            <person name="Jetten M.S.M."/>
            <person name="Mascher T."/>
            <person name="Medema M.H."/>
            <person name="Devos D.P."/>
            <person name="Kaster A.-K."/>
            <person name="Ovreas L."/>
            <person name="Rohde M."/>
            <person name="Galperin M.Y."/>
            <person name="Jogler C."/>
        </authorList>
    </citation>
    <scope>NUCLEOTIDE SEQUENCE [LARGE SCALE GENOMIC DNA]</scope>
    <source>
        <strain evidence="1 2">Pla52n</strain>
    </source>
</reference>
<keyword evidence="2" id="KW-1185">Reference proteome</keyword>